<keyword evidence="2" id="KW-0597">Phosphoprotein</keyword>
<keyword evidence="3" id="KW-0677">Repeat</keyword>
<keyword evidence="4" id="KW-0040">ANK repeat</keyword>
<sequence length="110" mass="12926">EPVKRRLHVREVIDWTEYEARWADVHQSTRPLSFADIPWPQARQPLHAAHITAPEVLSFLTNDPNKTHRRKRALLVWHPDRFERLMGRVLEKDRPKVQEAVGVVARILTA</sequence>
<protein>
    <submittedName>
        <fullName evidence="6">Uncharacterized protein</fullName>
    </submittedName>
</protein>
<dbReference type="GO" id="GO:0043124">
    <property type="term" value="P:negative regulation of canonical NF-kappaB signal transduction"/>
    <property type="evidence" value="ECO:0007669"/>
    <property type="project" value="InterPro"/>
</dbReference>
<gene>
    <name evidence="6" type="ORF">CYLTODRAFT_332396</name>
</gene>
<feature type="non-terminal residue" evidence="6">
    <location>
        <position position="110"/>
    </location>
</feature>
<comment type="subcellular location">
    <subcellularLocation>
        <location evidence="1">Nucleus</location>
    </subcellularLocation>
</comment>
<organism evidence="6 7">
    <name type="scientific">Cylindrobasidium torrendii FP15055 ss-10</name>
    <dbReference type="NCBI Taxonomy" id="1314674"/>
    <lineage>
        <taxon>Eukaryota</taxon>
        <taxon>Fungi</taxon>
        <taxon>Dikarya</taxon>
        <taxon>Basidiomycota</taxon>
        <taxon>Agaricomycotina</taxon>
        <taxon>Agaricomycetes</taxon>
        <taxon>Agaricomycetidae</taxon>
        <taxon>Agaricales</taxon>
        <taxon>Marasmiineae</taxon>
        <taxon>Physalacriaceae</taxon>
        <taxon>Cylindrobasidium</taxon>
    </lineage>
</organism>
<evidence type="ECO:0000256" key="1">
    <source>
        <dbReference type="ARBA" id="ARBA00004123"/>
    </source>
</evidence>
<dbReference type="STRING" id="1314674.A0A0D7B9E7"/>
<dbReference type="PANTHER" id="PTHR15263:SF1">
    <property type="entry name" value="NF-KAPPA-B INHIBITOR-LIKE PROTEIN 1"/>
    <property type="match status" value="1"/>
</dbReference>
<evidence type="ECO:0000313" key="6">
    <source>
        <dbReference type="EMBL" id="KIY67147.1"/>
    </source>
</evidence>
<keyword evidence="5" id="KW-0539">Nucleus</keyword>
<dbReference type="GO" id="GO:0005634">
    <property type="term" value="C:nucleus"/>
    <property type="evidence" value="ECO:0007669"/>
    <property type="project" value="UniProtKB-SubCell"/>
</dbReference>
<keyword evidence="7" id="KW-1185">Reference proteome</keyword>
<name>A0A0D7B9E7_9AGAR</name>
<dbReference type="Proteomes" id="UP000054007">
    <property type="component" value="Unassembled WGS sequence"/>
</dbReference>
<dbReference type="InterPro" id="IPR038753">
    <property type="entry name" value="NFKBIL1"/>
</dbReference>
<dbReference type="OrthoDB" id="412109at2759"/>
<accession>A0A0D7B9E7</accession>
<proteinExistence type="predicted"/>
<evidence type="ECO:0000256" key="3">
    <source>
        <dbReference type="ARBA" id="ARBA00022737"/>
    </source>
</evidence>
<reference evidence="6 7" key="1">
    <citation type="journal article" date="2015" name="Fungal Genet. Biol.">
        <title>Evolution of novel wood decay mechanisms in Agaricales revealed by the genome sequences of Fistulina hepatica and Cylindrobasidium torrendii.</title>
        <authorList>
            <person name="Floudas D."/>
            <person name="Held B.W."/>
            <person name="Riley R."/>
            <person name="Nagy L.G."/>
            <person name="Koehler G."/>
            <person name="Ransdell A.S."/>
            <person name="Younus H."/>
            <person name="Chow J."/>
            <person name="Chiniquy J."/>
            <person name="Lipzen A."/>
            <person name="Tritt A."/>
            <person name="Sun H."/>
            <person name="Haridas S."/>
            <person name="LaButti K."/>
            <person name="Ohm R.A."/>
            <person name="Kues U."/>
            <person name="Blanchette R.A."/>
            <person name="Grigoriev I.V."/>
            <person name="Minto R.E."/>
            <person name="Hibbett D.S."/>
        </authorList>
    </citation>
    <scope>NUCLEOTIDE SEQUENCE [LARGE SCALE GENOMIC DNA]</scope>
    <source>
        <strain evidence="6 7">FP15055 ss-10</strain>
    </source>
</reference>
<dbReference type="PANTHER" id="PTHR15263">
    <property type="entry name" value="I-KAPPA-B-LIKE PROTEIN IKBL"/>
    <property type="match status" value="1"/>
</dbReference>
<evidence type="ECO:0000256" key="4">
    <source>
        <dbReference type="ARBA" id="ARBA00023043"/>
    </source>
</evidence>
<evidence type="ECO:0000256" key="2">
    <source>
        <dbReference type="ARBA" id="ARBA00022553"/>
    </source>
</evidence>
<evidence type="ECO:0000256" key="5">
    <source>
        <dbReference type="ARBA" id="ARBA00023242"/>
    </source>
</evidence>
<dbReference type="EMBL" id="KN880533">
    <property type="protein sequence ID" value="KIY67147.1"/>
    <property type="molecule type" value="Genomic_DNA"/>
</dbReference>
<dbReference type="AlphaFoldDB" id="A0A0D7B9E7"/>
<evidence type="ECO:0000313" key="7">
    <source>
        <dbReference type="Proteomes" id="UP000054007"/>
    </source>
</evidence>
<feature type="non-terminal residue" evidence="6">
    <location>
        <position position="1"/>
    </location>
</feature>